<comment type="caution">
    <text evidence="1">The sequence shown here is derived from an EMBL/GenBank/DDBJ whole genome shotgun (WGS) entry which is preliminary data.</text>
</comment>
<organism evidence="1">
    <name type="scientific">marine sediment metagenome</name>
    <dbReference type="NCBI Taxonomy" id="412755"/>
    <lineage>
        <taxon>unclassified sequences</taxon>
        <taxon>metagenomes</taxon>
        <taxon>ecological metagenomes</taxon>
    </lineage>
</organism>
<proteinExistence type="predicted"/>
<gene>
    <name evidence="1" type="ORF">LCGC14_0983270</name>
</gene>
<accession>A0A0F9REI1</accession>
<sequence length="100" mass="11080">MSDALTLANEALLLAAQKIAHMKHLAGVPDLQCEEEWMLQCACWVARSDRVAKWTCVRCEKPFFSWCVDASKVAGERHCLDCIGPAMAEREKDAVNGGNE</sequence>
<reference evidence="1" key="1">
    <citation type="journal article" date="2015" name="Nature">
        <title>Complex archaea that bridge the gap between prokaryotes and eukaryotes.</title>
        <authorList>
            <person name="Spang A."/>
            <person name="Saw J.H."/>
            <person name="Jorgensen S.L."/>
            <person name="Zaremba-Niedzwiedzka K."/>
            <person name="Martijn J."/>
            <person name="Lind A.E."/>
            <person name="van Eijk R."/>
            <person name="Schleper C."/>
            <person name="Guy L."/>
            <person name="Ettema T.J."/>
        </authorList>
    </citation>
    <scope>NUCLEOTIDE SEQUENCE</scope>
</reference>
<dbReference type="EMBL" id="LAZR01003687">
    <property type="protein sequence ID" value="KKN15688.1"/>
    <property type="molecule type" value="Genomic_DNA"/>
</dbReference>
<name>A0A0F9REI1_9ZZZZ</name>
<protein>
    <submittedName>
        <fullName evidence="1">Uncharacterized protein</fullName>
    </submittedName>
</protein>
<dbReference type="AlphaFoldDB" id="A0A0F9REI1"/>
<evidence type="ECO:0000313" key="1">
    <source>
        <dbReference type="EMBL" id="KKN15688.1"/>
    </source>
</evidence>